<accession>A0ABP9ATY5</accession>
<proteinExistence type="predicted"/>
<comment type="caution">
    <text evidence="1">The sequence shown here is derived from an EMBL/GenBank/DDBJ whole genome shotgun (WGS) entry which is preliminary data.</text>
</comment>
<sequence>MTYFSIQDLLSQNIETLGFSQSFQAICKKQKLYVLQDIVDLGIQHIAHHKSFTIAWFDELMDFLENRHLLHLLNHTNTTDADC</sequence>
<organism evidence="1 2">
    <name type="scientific">Olivibacter ginsenosidimutans</name>
    <dbReference type="NCBI Taxonomy" id="1176537"/>
    <lineage>
        <taxon>Bacteria</taxon>
        <taxon>Pseudomonadati</taxon>
        <taxon>Bacteroidota</taxon>
        <taxon>Sphingobacteriia</taxon>
        <taxon>Sphingobacteriales</taxon>
        <taxon>Sphingobacteriaceae</taxon>
        <taxon>Olivibacter</taxon>
    </lineage>
</organism>
<dbReference type="SUPFAM" id="SSF47789">
    <property type="entry name" value="C-terminal domain of RNA polymerase alpha subunit"/>
    <property type="match status" value="1"/>
</dbReference>
<name>A0ABP9ATY5_9SPHI</name>
<dbReference type="RefSeq" id="WP_345230901.1">
    <property type="nucleotide sequence ID" value="NZ_BAABIQ010000006.1"/>
</dbReference>
<evidence type="ECO:0000313" key="1">
    <source>
        <dbReference type="EMBL" id="GAA4786177.1"/>
    </source>
</evidence>
<gene>
    <name evidence="1" type="ORF">GCM10023231_12630</name>
</gene>
<keyword evidence="2" id="KW-1185">Reference proteome</keyword>
<dbReference type="Proteomes" id="UP001501411">
    <property type="component" value="Unassembled WGS sequence"/>
</dbReference>
<evidence type="ECO:0000313" key="2">
    <source>
        <dbReference type="Proteomes" id="UP001501411"/>
    </source>
</evidence>
<dbReference type="EMBL" id="BAABIQ010000006">
    <property type="protein sequence ID" value="GAA4786177.1"/>
    <property type="molecule type" value="Genomic_DNA"/>
</dbReference>
<reference evidence="2" key="1">
    <citation type="journal article" date="2019" name="Int. J. Syst. Evol. Microbiol.">
        <title>The Global Catalogue of Microorganisms (GCM) 10K type strain sequencing project: providing services to taxonomists for standard genome sequencing and annotation.</title>
        <authorList>
            <consortium name="The Broad Institute Genomics Platform"/>
            <consortium name="The Broad Institute Genome Sequencing Center for Infectious Disease"/>
            <person name="Wu L."/>
            <person name="Ma J."/>
        </authorList>
    </citation>
    <scope>NUCLEOTIDE SEQUENCE [LARGE SCALE GENOMIC DNA]</scope>
    <source>
        <strain evidence="2">JCM 18200</strain>
    </source>
</reference>
<protein>
    <submittedName>
        <fullName evidence="1">Uncharacterized protein</fullName>
    </submittedName>
</protein>